<dbReference type="InterPro" id="IPR016667">
    <property type="entry name" value="Caps_polysacc_synth_CpsB/CapC"/>
</dbReference>
<gene>
    <name evidence="6" type="ORF">CNY62_09240</name>
</gene>
<name>A0A1D2L9C5_BROTH</name>
<evidence type="ECO:0000256" key="1">
    <source>
        <dbReference type="ARBA" id="ARBA00005750"/>
    </source>
</evidence>
<dbReference type="Pfam" id="PF19567">
    <property type="entry name" value="CpsB_CapC"/>
    <property type="match status" value="1"/>
</dbReference>
<dbReference type="OrthoDB" id="9788539at2"/>
<evidence type="ECO:0000256" key="4">
    <source>
        <dbReference type="ARBA" id="ARBA00051722"/>
    </source>
</evidence>
<dbReference type="SUPFAM" id="SSF89550">
    <property type="entry name" value="PHP domain-like"/>
    <property type="match status" value="1"/>
</dbReference>
<comment type="similarity">
    <text evidence="1 5">Belongs to the metallo-dependent hydrolases superfamily. CpsB/CapC family.</text>
</comment>
<evidence type="ECO:0000313" key="6">
    <source>
        <dbReference type="EMBL" id="ATF26561.1"/>
    </source>
</evidence>
<reference evidence="6 7" key="1">
    <citation type="submission" date="2017-09" db="EMBL/GenBank/DDBJ databases">
        <title>Complete Genome Sequences of Two Strains of the Meat Spoilage Bacterium Brochothrix thermosphacta Isolated from Ground Chicken.</title>
        <authorList>
            <person name="Paoli G.C."/>
            <person name="Wijey C."/>
            <person name="Chen C.-Y."/>
            <person name="Nguyen L."/>
            <person name="Yan X."/>
            <person name="Irwin P.L."/>
        </authorList>
    </citation>
    <scope>NUCLEOTIDE SEQUENCE [LARGE SCALE GENOMIC DNA]</scope>
    <source>
        <strain evidence="6 7">BI</strain>
    </source>
</reference>
<dbReference type="GO" id="GO:0004725">
    <property type="term" value="F:protein tyrosine phosphatase activity"/>
    <property type="evidence" value="ECO:0007669"/>
    <property type="project" value="UniProtKB-UniRule"/>
</dbReference>
<evidence type="ECO:0000256" key="3">
    <source>
        <dbReference type="ARBA" id="ARBA00022912"/>
    </source>
</evidence>
<dbReference type="AlphaFoldDB" id="A0A1D2L9C5"/>
<accession>A0A1D2L9C5</accession>
<dbReference type="PANTHER" id="PTHR39181:SF1">
    <property type="entry name" value="TYROSINE-PROTEIN PHOSPHATASE YWQE"/>
    <property type="match status" value="1"/>
</dbReference>
<dbReference type="GO" id="GO:0030145">
    <property type="term" value="F:manganese ion binding"/>
    <property type="evidence" value="ECO:0007669"/>
    <property type="project" value="UniProtKB-UniRule"/>
</dbReference>
<sequence>MIDIHCHILPQLDDGPKSLEQSLEMCQQAVENGYTDIIATPHHLKKSYDNPGSLVKEQVNQLNVELNKRAIPLIIHAGQELRIHEELLTKLQQGEAITLADSNYVLIELPTSAIPLYSLTLVSQLIQSGYKPIIAHPERNSIIKQQPDKLTAFIDLGVYTQLTWKSLSFNSNFKKISKTLIRKELIHFIATDAHDTTHRPINSLQIKKWFFTKQMKDQINYFEKNAIQLLKNEMIETSNSW</sequence>
<evidence type="ECO:0000313" key="7">
    <source>
        <dbReference type="Proteomes" id="UP000243591"/>
    </source>
</evidence>
<dbReference type="InterPro" id="IPR016195">
    <property type="entry name" value="Pol/histidinol_Pase-like"/>
</dbReference>
<keyword evidence="7" id="KW-1185">Reference proteome</keyword>
<dbReference type="RefSeq" id="WP_069119215.1">
    <property type="nucleotide sequence ID" value="NZ_CP023483.1"/>
</dbReference>
<evidence type="ECO:0000256" key="2">
    <source>
        <dbReference type="ARBA" id="ARBA00022801"/>
    </source>
</evidence>
<keyword evidence="3 5" id="KW-0904">Protein phosphatase</keyword>
<evidence type="ECO:0000256" key="5">
    <source>
        <dbReference type="PIRNR" id="PIRNR016557"/>
    </source>
</evidence>
<dbReference type="PANTHER" id="PTHR39181">
    <property type="entry name" value="TYROSINE-PROTEIN PHOSPHATASE YWQE"/>
    <property type="match status" value="1"/>
</dbReference>
<organism evidence="6 7">
    <name type="scientific">Brochothrix thermosphacta</name>
    <name type="common">Microbacterium thermosphactum</name>
    <dbReference type="NCBI Taxonomy" id="2756"/>
    <lineage>
        <taxon>Bacteria</taxon>
        <taxon>Bacillati</taxon>
        <taxon>Bacillota</taxon>
        <taxon>Bacilli</taxon>
        <taxon>Bacillales</taxon>
        <taxon>Listeriaceae</taxon>
        <taxon>Brochothrix</taxon>
    </lineage>
</organism>
<dbReference type="EC" id="3.1.3.48" evidence="5"/>
<dbReference type="PIRSF" id="PIRSF016557">
    <property type="entry name" value="Caps_synth_CpsB"/>
    <property type="match status" value="1"/>
</dbReference>
<dbReference type="KEGG" id="bths:CNY62_09240"/>
<protein>
    <recommendedName>
        <fullName evidence="5">Tyrosine-protein phosphatase</fullName>
        <ecNumber evidence="5">3.1.3.48</ecNumber>
    </recommendedName>
</protein>
<proteinExistence type="inferred from homology"/>
<keyword evidence="2 5" id="KW-0378">Hydrolase</keyword>
<dbReference type="Gene3D" id="3.20.20.140">
    <property type="entry name" value="Metal-dependent hydrolases"/>
    <property type="match status" value="1"/>
</dbReference>
<dbReference type="EMBL" id="CP023483">
    <property type="protein sequence ID" value="ATF26561.1"/>
    <property type="molecule type" value="Genomic_DNA"/>
</dbReference>
<comment type="catalytic activity">
    <reaction evidence="4 5">
        <text>O-phospho-L-tyrosyl-[protein] + H2O = L-tyrosyl-[protein] + phosphate</text>
        <dbReference type="Rhea" id="RHEA:10684"/>
        <dbReference type="Rhea" id="RHEA-COMP:10136"/>
        <dbReference type="Rhea" id="RHEA-COMP:20101"/>
        <dbReference type="ChEBI" id="CHEBI:15377"/>
        <dbReference type="ChEBI" id="CHEBI:43474"/>
        <dbReference type="ChEBI" id="CHEBI:46858"/>
        <dbReference type="ChEBI" id="CHEBI:61978"/>
        <dbReference type="EC" id="3.1.3.48"/>
    </reaction>
</comment>
<dbReference type="Proteomes" id="UP000243591">
    <property type="component" value="Chromosome"/>
</dbReference>